<dbReference type="InterPro" id="IPR041516">
    <property type="entry name" value="LACTB2_WH"/>
</dbReference>
<feature type="domain" description="Metallo-beta-lactamase" evidence="1">
    <location>
        <begin position="34"/>
        <end position="245"/>
    </location>
</feature>
<dbReference type="InterPro" id="IPR036388">
    <property type="entry name" value="WH-like_DNA-bd_sf"/>
</dbReference>
<dbReference type="InterPro" id="IPR050662">
    <property type="entry name" value="Sec-metab_biosynth-thioest"/>
</dbReference>
<evidence type="ECO:0000259" key="1">
    <source>
        <dbReference type="SMART" id="SM00849"/>
    </source>
</evidence>
<protein>
    <submittedName>
        <fullName evidence="2">Unannotated protein</fullName>
    </submittedName>
</protein>
<dbReference type="InterPro" id="IPR036866">
    <property type="entry name" value="RibonucZ/Hydroxyglut_hydro"/>
</dbReference>
<name>A0A6J7TGJ8_9ZZZZ</name>
<dbReference type="SMART" id="SM00849">
    <property type="entry name" value="Lactamase_B"/>
    <property type="match status" value="1"/>
</dbReference>
<sequence length="334" mass="36584">MGIIDPLRYAEAEVVSPKIRRVIARNPSNFTFTGTGTYLVGNATDVAVIDPGPDLPEHRTALLRAIEGQKVRAIVITHCHSDHVGLAAWLREETGAPTVAWKPHGAVGQLDNDDDIKVMQSLAPPPKTEEEKEKEREIARAAGLDPDDLEIRESVDLEFEPDVRVGDGEVAAHGDGWTLIGIHTPGHTSNHMCVAFEEEKALFTGDHIMGWSTTVVSPPDGDMRDYMESVKKLQLRDDKILWPTHGSPVTDPQPFLRAYYEHRLGREAQVLACVAQGVNTVAPMVRQMYAAVIPELHIPAARSVLSHLTQLVQDGRLSVLDGGPARLSSTYELG</sequence>
<dbReference type="EMBL" id="CAFBQJ010000179">
    <property type="protein sequence ID" value="CAB5052180.1"/>
    <property type="molecule type" value="Genomic_DNA"/>
</dbReference>
<dbReference type="Pfam" id="PF00753">
    <property type="entry name" value="Lactamase_B"/>
    <property type="match status" value="1"/>
</dbReference>
<dbReference type="Gene3D" id="3.60.15.10">
    <property type="entry name" value="Ribonuclease Z/Hydroxyacylglutathione hydrolase-like"/>
    <property type="match status" value="1"/>
</dbReference>
<proteinExistence type="predicted"/>
<organism evidence="2">
    <name type="scientific">freshwater metagenome</name>
    <dbReference type="NCBI Taxonomy" id="449393"/>
    <lineage>
        <taxon>unclassified sequences</taxon>
        <taxon>metagenomes</taxon>
        <taxon>ecological metagenomes</taxon>
    </lineage>
</organism>
<reference evidence="2" key="1">
    <citation type="submission" date="2020-05" db="EMBL/GenBank/DDBJ databases">
        <authorList>
            <person name="Chiriac C."/>
            <person name="Salcher M."/>
            <person name="Ghai R."/>
            <person name="Kavagutti S V."/>
        </authorList>
    </citation>
    <scope>NUCLEOTIDE SEQUENCE</scope>
</reference>
<dbReference type="InterPro" id="IPR001279">
    <property type="entry name" value="Metallo-B-lactamas"/>
</dbReference>
<dbReference type="Pfam" id="PF17778">
    <property type="entry name" value="WHD_BLACT"/>
    <property type="match status" value="1"/>
</dbReference>
<dbReference type="SUPFAM" id="SSF56281">
    <property type="entry name" value="Metallo-hydrolase/oxidoreductase"/>
    <property type="match status" value="1"/>
</dbReference>
<gene>
    <name evidence="2" type="ORF">UFOPK4275_00958</name>
</gene>
<evidence type="ECO:0000313" key="2">
    <source>
        <dbReference type="EMBL" id="CAB5052180.1"/>
    </source>
</evidence>
<dbReference type="PANTHER" id="PTHR23131:SF0">
    <property type="entry name" value="ENDORIBONUCLEASE LACTB2"/>
    <property type="match status" value="1"/>
</dbReference>
<accession>A0A6J7TGJ8</accession>
<dbReference type="AlphaFoldDB" id="A0A6J7TGJ8"/>
<dbReference type="PANTHER" id="PTHR23131">
    <property type="entry name" value="ENDORIBONUCLEASE LACTB2"/>
    <property type="match status" value="1"/>
</dbReference>
<dbReference type="Gene3D" id="1.10.10.10">
    <property type="entry name" value="Winged helix-like DNA-binding domain superfamily/Winged helix DNA-binding domain"/>
    <property type="match status" value="1"/>
</dbReference>
<dbReference type="CDD" id="cd16278">
    <property type="entry name" value="metallo-hydrolase-like_MBL-fold"/>
    <property type="match status" value="1"/>
</dbReference>